<dbReference type="Proteomes" id="UP000652761">
    <property type="component" value="Unassembled WGS sequence"/>
</dbReference>
<evidence type="ECO:0000313" key="3">
    <source>
        <dbReference type="EMBL" id="MQL88071.1"/>
    </source>
</evidence>
<feature type="region of interest" description="Disordered" evidence="1">
    <location>
        <begin position="578"/>
        <end position="597"/>
    </location>
</feature>
<dbReference type="Pfam" id="PF03732">
    <property type="entry name" value="Retrotrans_gag"/>
    <property type="match status" value="1"/>
</dbReference>
<dbReference type="InterPro" id="IPR005162">
    <property type="entry name" value="Retrotrans_gag_dom"/>
</dbReference>
<dbReference type="AlphaFoldDB" id="A0A843UWU3"/>
<evidence type="ECO:0000313" key="4">
    <source>
        <dbReference type="Proteomes" id="UP000652761"/>
    </source>
</evidence>
<gene>
    <name evidence="3" type="ORF">Taro_020627</name>
</gene>
<evidence type="ECO:0000259" key="2">
    <source>
        <dbReference type="Pfam" id="PF03732"/>
    </source>
</evidence>
<keyword evidence="4" id="KW-1185">Reference proteome</keyword>
<feature type="domain" description="Retrotransposon gag" evidence="2">
    <location>
        <begin position="192"/>
        <end position="290"/>
    </location>
</feature>
<evidence type="ECO:0000256" key="1">
    <source>
        <dbReference type="SAM" id="MobiDB-lite"/>
    </source>
</evidence>
<reference evidence="3" key="1">
    <citation type="submission" date="2017-07" db="EMBL/GenBank/DDBJ databases">
        <title>Taro Niue Genome Assembly and Annotation.</title>
        <authorList>
            <person name="Atibalentja N."/>
            <person name="Keating K."/>
            <person name="Fields C.J."/>
        </authorList>
    </citation>
    <scope>NUCLEOTIDE SEQUENCE</scope>
    <source>
        <strain evidence="3">Niue_2</strain>
        <tissue evidence="3">Leaf</tissue>
    </source>
</reference>
<dbReference type="EMBL" id="NMUH01001027">
    <property type="protein sequence ID" value="MQL88071.1"/>
    <property type="molecule type" value="Genomic_DNA"/>
</dbReference>
<organism evidence="3 4">
    <name type="scientific">Colocasia esculenta</name>
    <name type="common">Wild taro</name>
    <name type="synonym">Arum esculentum</name>
    <dbReference type="NCBI Taxonomy" id="4460"/>
    <lineage>
        <taxon>Eukaryota</taxon>
        <taxon>Viridiplantae</taxon>
        <taxon>Streptophyta</taxon>
        <taxon>Embryophyta</taxon>
        <taxon>Tracheophyta</taxon>
        <taxon>Spermatophyta</taxon>
        <taxon>Magnoliopsida</taxon>
        <taxon>Liliopsida</taxon>
        <taxon>Araceae</taxon>
        <taxon>Aroideae</taxon>
        <taxon>Colocasieae</taxon>
        <taxon>Colocasia</taxon>
    </lineage>
</organism>
<name>A0A843UWU3_COLES</name>
<sequence>MRHLVCRYPGGDTLMRRLQELLKATAPLSPSWTLSRPVQKGCAGLSVAILMATPCQSPSQTEKGLRHLLSRVLLQAAGFARVVDFGSSRGKWWDSDVVVCGVLLAETGVRRGTVVRPDYDSCGYLWYRVSLRREVSDMDRWSRVRLHSSSLRGVARRRAHSSDRDPDRAESWVHELERTFETMDCAELDQVRLAVYQLKGSAHEWWQAVRLTRFQGRRLEQISWQQFLEAFLGEYLPDYVCRERRDLFHELVQGDLTVGQYHQRFLQLLRHVPHLAASEQARTERFISGLPAAEWRFREIFSVPTPRRQSGECVFFFLFRNRRCWPDHEVEEVVHSWRQASLAAVEASDLAVSSGAVRLAGSRAEPAGFGLLPLRSVFVPSSLRERAVAAVLTVRPWIFQQVLEAQSADEDLADVLRLPKVSTCDSGKATGPPSRPGVRPAWLTRGEVAGGDTSMRRLQELLKATAPLSPSWTLSRPVQKGCAGLSVAILMATPCQSPSQTEKGLRHLLSRVLLQAAGFARVVDFGSSRGKWWDSDVVVCGALLAETGVRRGTVVRPDYDSCGYLWYRVSLRREVSDMDRETSQQFPPRRSEETGPQ</sequence>
<proteinExistence type="predicted"/>
<comment type="caution">
    <text evidence="3">The sequence shown here is derived from an EMBL/GenBank/DDBJ whole genome shotgun (WGS) entry which is preliminary data.</text>
</comment>
<accession>A0A843UWU3</accession>
<protein>
    <recommendedName>
        <fullName evidence="2">Retrotransposon gag domain-containing protein</fullName>
    </recommendedName>
</protein>